<dbReference type="InterPro" id="IPR026891">
    <property type="entry name" value="Fn3-like"/>
</dbReference>
<dbReference type="InterPro" id="IPR013783">
    <property type="entry name" value="Ig-like_fold"/>
</dbReference>
<dbReference type="SMART" id="SM01217">
    <property type="entry name" value="Fn3_like"/>
    <property type="match status" value="1"/>
</dbReference>
<organism evidence="12 13">
    <name type="scientific">Mucor saturninus</name>
    <dbReference type="NCBI Taxonomy" id="64648"/>
    <lineage>
        <taxon>Eukaryota</taxon>
        <taxon>Fungi</taxon>
        <taxon>Fungi incertae sedis</taxon>
        <taxon>Mucoromycota</taxon>
        <taxon>Mucoromycotina</taxon>
        <taxon>Mucoromycetes</taxon>
        <taxon>Mucorales</taxon>
        <taxon>Mucorineae</taxon>
        <taxon>Mucoraceae</taxon>
        <taxon>Mucor</taxon>
    </lineage>
</organism>
<feature type="signal peptide" evidence="10">
    <location>
        <begin position="1"/>
        <end position="21"/>
    </location>
</feature>
<dbReference type="InterPro" id="IPR050288">
    <property type="entry name" value="Cellulose_deg_GH3"/>
</dbReference>
<dbReference type="FunFam" id="3.40.50.1700:FF:000003">
    <property type="entry name" value="Probable beta-glucosidase"/>
    <property type="match status" value="1"/>
</dbReference>
<dbReference type="InterPro" id="IPR036881">
    <property type="entry name" value="Glyco_hydro_3_C_sf"/>
</dbReference>
<keyword evidence="8" id="KW-0326">Glycosidase</keyword>
<gene>
    <name evidence="12" type="ORF">INT47_001491</name>
</gene>
<comment type="catalytic activity">
    <reaction evidence="1">
        <text>Hydrolysis of terminal, non-reducing beta-D-glucosyl residues with release of beta-D-glucose.</text>
        <dbReference type="EC" id="3.2.1.21"/>
    </reaction>
</comment>
<dbReference type="PROSITE" id="PS51257">
    <property type="entry name" value="PROKAR_LIPOPROTEIN"/>
    <property type="match status" value="1"/>
</dbReference>
<evidence type="ECO:0000259" key="11">
    <source>
        <dbReference type="SMART" id="SM01217"/>
    </source>
</evidence>
<dbReference type="InterPro" id="IPR002772">
    <property type="entry name" value="Glyco_hydro_3_C"/>
</dbReference>
<dbReference type="PANTHER" id="PTHR42715">
    <property type="entry name" value="BETA-GLUCOSIDASE"/>
    <property type="match status" value="1"/>
</dbReference>
<dbReference type="Pfam" id="PF00933">
    <property type="entry name" value="Glyco_hydro_3"/>
    <property type="match status" value="1"/>
</dbReference>
<dbReference type="SUPFAM" id="SSF51445">
    <property type="entry name" value="(Trans)glycosidases"/>
    <property type="match status" value="1"/>
</dbReference>
<evidence type="ECO:0000256" key="8">
    <source>
        <dbReference type="ARBA" id="ARBA00023295"/>
    </source>
</evidence>
<dbReference type="InterPro" id="IPR036962">
    <property type="entry name" value="Glyco_hydro_3_N_sf"/>
</dbReference>
<dbReference type="PRINTS" id="PR00133">
    <property type="entry name" value="GLHYDRLASE3"/>
</dbReference>
<keyword evidence="10" id="KW-0732">Signal</keyword>
<evidence type="ECO:0000256" key="5">
    <source>
        <dbReference type="ARBA" id="ARBA00022801"/>
    </source>
</evidence>
<comment type="caution">
    <text evidence="12">The sequence shown here is derived from an EMBL/GenBank/DDBJ whole genome shotgun (WGS) entry which is preliminary data.</text>
</comment>
<dbReference type="PANTHER" id="PTHR42715:SF2">
    <property type="entry name" value="BETA-GLUCOSIDASE F-RELATED"/>
    <property type="match status" value="1"/>
</dbReference>
<feature type="chain" id="PRO_5034324390" description="beta-glucosidase" evidence="10">
    <location>
        <begin position="22"/>
        <end position="748"/>
    </location>
</feature>
<dbReference type="SUPFAM" id="SSF52279">
    <property type="entry name" value="Beta-D-glucan exohydrolase, C-terminal domain"/>
    <property type="match status" value="1"/>
</dbReference>
<evidence type="ECO:0000256" key="2">
    <source>
        <dbReference type="ARBA" id="ARBA00004987"/>
    </source>
</evidence>
<evidence type="ECO:0000256" key="1">
    <source>
        <dbReference type="ARBA" id="ARBA00000448"/>
    </source>
</evidence>
<keyword evidence="6" id="KW-0136">Cellulose degradation</keyword>
<sequence>MKSFILTTAIVITTLACQSFALPFEDDLSYTKKLLAQEPIFQAAQQINILSWEESYAKASSLVGQMTLEQKVNITTGVGWQSGPCVGNSGRTTGPDFPELCLQDSPLGIRFTDGVSSGVAGINAAASFDREAIRKRGEYMGQEFRAKGAHVQLGPSMNMLRAPEGGRNWEAFGEDPFLVGVASAETIIGIQSQGVMAVAKHLIGNEQETNRLVHSANIDERTVQEVYLWPFKQAVDAGVASVMCAYNKINGVYACESDYAINKLLKDQLGFKGFVQSDWSATHSTVDSANHGLDMTMPGDISFNSGDSYFGRNLTNAVRSGQVNEDRVTDMAMRIVAAWYKLGQDQSFPAVNIDSFRPNLDQHINVQGDHKDLIRQMGAASTVLLKNEDNILPLRTSGIKKLAVIGSDAGPNPHGLNCEDHGCNAGSLAQGWGSGTARYPYLITPIDGIRNRAGNAMDITEHLRDNDFHIAAELASQANVAIVFVNSDSGEEFITVEGHVGDRNNLELWHDGDALIKAVADANQNTIVVVHSVGPILMPWSNHPNIKAIVLPGLPGQESGNSLADILFGDVNPSGRLPYTIASKYEDYPAKIDHGLSFTYSEGINIGYRWFDKNNIKPLYEFGYGLSYTNFEYKNFALNQINLESQGDVEVQASVTIQNTGMFDGAEIPQVYITFPEIAQEPPQLLRGFEKVYLSKGVEQTVTFTFKKSELSYYSIDSHQWVVPQGEFSVHFGSSSRNIRGTQKFTLI</sequence>
<dbReference type="Gene3D" id="3.20.20.300">
    <property type="entry name" value="Glycoside hydrolase, family 3, N-terminal domain"/>
    <property type="match status" value="1"/>
</dbReference>
<evidence type="ECO:0000256" key="9">
    <source>
        <dbReference type="ARBA" id="ARBA00023326"/>
    </source>
</evidence>
<dbReference type="Gene3D" id="3.40.50.1700">
    <property type="entry name" value="Glycoside hydrolase family 3 C-terminal domain"/>
    <property type="match status" value="1"/>
</dbReference>
<evidence type="ECO:0000313" key="12">
    <source>
        <dbReference type="EMBL" id="KAG2201442.1"/>
    </source>
</evidence>
<comment type="pathway">
    <text evidence="2">Glycan metabolism; cellulose degradation.</text>
</comment>
<dbReference type="FunFam" id="3.20.20.300:FF:000002">
    <property type="entry name" value="Probable beta-glucosidase"/>
    <property type="match status" value="1"/>
</dbReference>
<accession>A0A8H7V0Z5</accession>
<keyword evidence="9" id="KW-0624">Polysaccharide degradation</keyword>
<evidence type="ECO:0000313" key="13">
    <source>
        <dbReference type="Proteomes" id="UP000603453"/>
    </source>
</evidence>
<keyword evidence="7" id="KW-0119">Carbohydrate metabolism</keyword>
<evidence type="ECO:0000256" key="4">
    <source>
        <dbReference type="ARBA" id="ARBA00012744"/>
    </source>
</evidence>
<dbReference type="Pfam" id="PF01915">
    <property type="entry name" value="Glyco_hydro_3_C"/>
    <property type="match status" value="1"/>
</dbReference>
<dbReference type="OrthoDB" id="416222at2759"/>
<feature type="domain" description="Fibronectin type III-like" evidence="11">
    <location>
        <begin position="667"/>
        <end position="736"/>
    </location>
</feature>
<dbReference type="InterPro" id="IPR001764">
    <property type="entry name" value="Glyco_hydro_3_N"/>
</dbReference>
<evidence type="ECO:0000256" key="3">
    <source>
        <dbReference type="ARBA" id="ARBA00005336"/>
    </source>
</evidence>
<dbReference type="GO" id="GO:0008422">
    <property type="term" value="F:beta-glucosidase activity"/>
    <property type="evidence" value="ECO:0007669"/>
    <property type="project" value="UniProtKB-EC"/>
</dbReference>
<evidence type="ECO:0000256" key="10">
    <source>
        <dbReference type="SAM" id="SignalP"/>
    </source>
</evidence>
<proteinExistence type="inferred from homology"/>
<keyword evidence="13" id="KW-1185">Reference proteome</keyword>
<dbReference type="EMBL" id="JAEPRD010000071">
    <property type="protein sequence ID" value="KAG2201442.1"/>
    <property type="molecule type" value="Genomic_DNA"/>
</dbReference>
<dbReference type="EC" id="3.2.1.21" evidence="4"/>
<evidence type="ECO:0000256" key="7">
    <source>
        <dbReference type="ARBA" id="ARBA00023277"/>
    </source>
</evidence>
<reference evidence="12" key="1">
    <citation type="submission" date="2020-12" db="EMBL/GenBank/DDBJ databases">
        <title>Metabolic potential, ecology and presence of endohyphal bacteria is reflected in genomic diversity of Mucoromycotina.</title>
        <authorList>
            <person name="Muszewska A."/>
            <person name="Okrasinska A."/>
            <person name="Steczkiewicz K."/>
            <person name="Drgas O."/>
            <person name="Orlowska M."/>
            <person name="Perlinska-Lenart U."/>
            <person name="Aleksandrzak-Piekarczyk T."/>
            <person name="Szatraj K."/>
            <person name="Zielenkiewicz U."/>
            <person name="Pilsyk S."/>
            <person name="Malc E."/>
            <person name="Mieczkowski P."/>
            <person name="Kruszewska J.S."/>
            <person name="Biernat P."/>
            <person name="Pawlowska J."/>
        </authorList>
    </citation>
    <scope>NUCLEOTIDE SEQUENCE</scope>
    <source>
        <strain evidence="12">WA0000017839</strain>
    </source>
</reference>
<comment type="similarity">
    <text evidence="3">Belongs to the glycosyl hydrolase 3 family.</text>
</comment>
<keyword evidence="5" id="KW-0378">Hydrolase</keyword>
<dbReference type="GO" id="GO:0030245">
    <property type="term" value="P:cellulose catabolic process"/>
    <property type="evidence" value="ECO:0007669"/>
    <property type="project" value="UniProtKB-KW"/>
</dbReference>
<dbReference type="InterPro" id="IPR017853">
    <property type="entry name" value="GH"/>
</dbReference>
<evidence type="ECO:0000256" key="6">
    <source>
        <dbReference type="ARBA" id="ARBA00023001"/>
    </source>
</evidence>
<dbReference type="Pfam" id="PF14310">
    <property type="entry name" value="Fn3-like"/>
    <property type="match status" value="1"/>
</dbReference>
<protein>
    <recommendedName>
        <fullName evidence="4">beta-glucosidase</fullName>
        <ecNumber evidence="4">3.2.1.21</ecNumber>
    </recommendedName>
</protein>
<dbReference type="Gene3D" id="2.60.40.10">
    <property type="entry name" value="Immunoglobulins"/>
    <property type="match status" value="1"/>
</dbReference>
<name>A0A8H7V0Z5_9FUNG</name>
<dbReference type="Proteomes" id="UP000603453">
    <property type="component" value="Unassembled WGS sequence"/>
</dbReference>
<dbReference type="AlphaFoldDB" id="A0A8H7V0Z5"/>